<proteinExistence type="predicted"/>
<accession>A0A5D2A9H6</accession>
<dbReference type="InterPro" id="IPR005135">
    <property type="entry name" value="Endo/exonuclease/phosphatase"/>
</dbReference>
<organism evidence="2 3">
    <name type="scientific">Gossypium darwinii</name>
    <name type="common">Darwin's cotton</name>
    <name type="synonym">Gossypium barbadense var. darwinii</name>
    <dbReference type="NCBI Taxonomy" id="34276"/>
    <lineage>
        <taxon>Eukaryota</taxon>
        <taxon>Viridiplantae</taxon>
        <taxon>Streptophyta</taxon>
        <taxon>Embryophyta</taxon>
        <taxon>Tracheophyta</taxon>
        <taxon>Spermatophyta</taxon>
        <taxon>Magnoliopsida</taxon>
        <taxon>eudicotyledons</taxon>
        <taxon>Gunneridae</taxon>
        <taxon>Pentapetalae</taxon>
        <taxon>rosids</taxon>
        <taxon>malvids</taxon>
        <taxon>Malvales</taxon>
        <taxon>Malvaceae</taxon>
        <taxon>Malvoideae</taxon>
        <taxon>Gossypium</taxon>
    </lineage>
</organism>
<dbReference type="GO" id="GO:0003824">
    <property type="term" value="F:catalytic activity"/>
    <property type="evidence" value="ECO:0007669"/>
    <property type="project" value="InterPro"/>
</dbReference>
<feature type="domain" description="Endonuclease/exonuclease/phosphatase" evidence="1">
    <location>
        <begin position="6"/>
        <end position="203"/>
    </location>
</feature>
<dbReference type="Pfam" id="PF03372">
    <property type="entry name" value="Exo_endo_phos"/>
    <property type="match status" value="1"/>
</dbReference>
<dbReference type="PANTHER" id="PTHR35218">
    <property type="entry name" value="RNASE H DOMAIN-CONTAINING PROTEIN"/>
    <property type="match status" value="1"/>
</dbReference>
<dbReference type="AlphaFoldDB" id="A0A5D2A9H6"/>
<gene>
    <name evidence="2" type="ORF">ES288_D12G121300v1</name>
</gene>
<name>A0A5D2A9H6_GOSDA</name>
<dbReference type="Proteomes" id="UP000323506">
    <property type="component" value="Chromosome D12"/>
</dbReference>
<keyword evidence="3" id="KW-1185">Reference proteome</keyword>
<feature type="non-terminal residue" evidence="2">
    <location>
        <position position="382"/>
    </location>
</feature>
<dbReference type="InterPro" id="IPR036691">
    <property type="entry name" value="Endo/exonu/phosph_ase_sf"/>
</dbReference>
<evidence type="ECO:0000313" key="2">
    <source>
        <dbReference type="EMBL" id="TYG40778.1"/>
    </source>
</evidence>
<evidence type="ECO:0000313" key="3">
    <source>
        <dbReference type="Proteomes" id="UP000323506"/>
    </source>
</evidence>
<dbReference type="Gene3D" id="3.60.10.10">
    <property type="entry name" value="Endonuclease/exonuclease/phosphatase"/>
    <property type="match status" value="1"/>
</dbReference>
<sequence length="382" mass="44278">MKIFCWNCHGVGNPATIRELKQLLVANVPDILFLCETKVHSNEFSRIQSRCRMGGCLAVSSEGKSSGLAMMWREDVDVTIQTYSKFHIDSLIKLDNGEVIRFTSFYGHPNPNLRHHAWDMLKKVKDKVNEGWIVGGDFNAILNNSEKEGGRRKPTNMMEDFWDILDVLNLSDVKTKNGWFTWTNNREGNGVIKERLDRFLISDIIIEKMPFITSSIVRQSKSDHEAILLDLYGNNPKEKGYDLRAWFRYDVCWANEQEAKDIISKAWSMEGCNTVDKMKLVKDKLGLWQYNRVRKLRNIIKGLEKDIHNLMDGQISESSTNLLKIARSKLGYHYEVEEKYWATRAQTQWLKEGDRNTRFFHAKASSRRSKNSIDSLKDEQGV</sequence>
<dbReference type="SUPFAM" id="SSF56219">
    <property type="entry name" value="DNase I-like"/>
    <property type="match status" value="1"/>
</dbReference>
<evidence type="ECO:0000259" key="1">
    <source>
        <dbReference type="Pfam" id="PF03372"/>
    </source>
</evidence>
<dbReference type="PANTHER" id="PTHR35218:SF9">
    <property type="entry name" value="ENDONUCLEASE_EXONUCLEASE_PHOSPHATASE DOMAIN-CONTAINING PROTEIN"/>
    <property type="match status" value="1"/>
</dbReference>
<dbReference type="EMBL" id="CM017712">
    <property type="protein sequence ID" value="TYG40778.1"/>
    <property type="molecule type" value="Genomic_DNA"/>
</dbReference>
<protein>
    <recommendedName>
        <fullName evidence="1">Endonuclease/exonuclease/phosphatase domain-containing protein</fullName>
    </recommendedName>
</protein>
<reference evidence="2 3" key="1">
    <citation type="submission" date="2019-06" db="EMBL/GenBank/DDBJ databases">
        <title>WGS assembly of Gossypium darwinii.</title>
        <authorList>
            <person name="Chen Z.J."/>
            <person name="Sreedasyam A."/>
            <person name="Ando A."/>
            <person name="Song Q."/>
            <person name="De L."/>
            <person name="Hulse-Kemp A."/>
            <person name="Ding M."/>
            <person name="Ye W."/>
            <person name="Kirkbride R."/>
            <person name="Jenkins J."/>
            <person name="Plott C."/>
            <person name="Lovell J."/>
            <person name="Lin Y.-M."/>
            <person name="Vaughn R."/>
            <person name="Liu B."/>
            <person name="Li W."/>
            <person name="Simpson S."/>
            <person name="Scheffler B."/>
            <person name="Saski C."/>
            <person name="Grover C."/>
            <person name="Hu G."/>
            <person name="Conover J."/>
            <person name="Carlson J."/>
            <person name="Shu S."/>
            <person name="Boston L."/>
            <person name="Williams M."/>
            <person name="Peterson D."/>
            <person name="Mcgee K."/>
            <person name="Jones D."/>
            <person name="Wendel J."/>
            <person name="Stelly D."/>
            <person name="Grimwood J."/>
            <person name="Schmutz J."/>
        </authorList>
    </citation>
    <scope>NUCLEOTIDE SEQUENCE [LARGE SCALE GENOMIC DNA]</scope>
    <source>
        <strain evidence="2">1808015.09</strain>
    </source>
</reference>